<evidence type="ECO:0000313" key="2">
    <source>
        <dbReference type="EMBL" id="ABU75654.1"/>
    </source>
</evidence>
<evidence type="ECO:0000313" key="3">
    <source>
        <dbReference type="Proteomes" id="UP000000260"/>
    </source>
</evidence>
<dbReference type="AlphaFoldDB" id="A7MJT9"/>
<proteinExistence type="predicted"/>
<reference evidence="2 3" key="1">
    <citation type="journal article" date="2010" name="PLoS ONE">
        <title>Genome sequence of Cronobacter sakazakii BAA-894 and comparative genomic hybridization analysis with other Cronobacter species.</title>
        <authorList>
            <person name="Kucerova E."/>
            <person name="Clifton S.W."/>
            <person name="Xia X.Q."/>
            <person name="Long F."/>
            <person name="Porwollik S."/>
            <person name="Fulton L."/>
            <person name="Fronick C."/>
            <person name="Minx P."/>
            <person name="Kyung K."/>
            <person name="Warren W."/>
            <person name="Fulton R."/>
            <person name="Feng D."/>
            <person name="Wollam A."/>
            <person name="Shah N."/>
            <person name="Bhonagiri V."/>
            <person name="Nash W.E."/>
            <person name="Hallsworth-Pepin K."/>
            <person name="Wilson R.K."/>
            <person name="McClelland M."/>
            <person name="Forsythe S.J."/>
        </authorList>
    </citation>
    <scope>NUCLEOTIDE SEQUENCE [LARGE SCALE GENOMIC DNA]</scope>
    <source>
        <strain evidence="2 3">ATCC BAA-894</strain>
    </source>
</reference>
<accession>A7MJT9</accession>
<dbReference type="Proteomes" id="UP000000260">
    <property type="component" value="Chromosome"/>
</dbReference>
<evidence type="ECO:0000256" key="1">
    <source>
        <dbReference type="SAM" id="MobiDB-lite"/>
    </source>
</evidence>
<feature type="region of interest" description="Disordered" evidence="1">
    <location>
        <begin position="75"/>
        <end position="102"/>
    </location>
</feature>
<protein>
    <submittedName>
        <fullName evidence="2">Uncharacterized protein</fullName>
    </submittedName>
</protein>
<gene>
    <name evidence="2" type="ordered locus">ESA_00356</name>
</gene>
<name>A7MJT9_CROS8</name>
<sequence>MRAATEAVIKLFFAVYGERGGFFIMEGTARVVVLALLLELYPCVYQVDDIGASQQIIDKDTWDSSSHKPRFYQPINENKPRIPFGSTASTTTTLSVSGDNIP</sequence>
<dbReference type="KEGG" id="esa:ESA_00356"/>
<feature type="compositionally biased region" description="Low complexity" evidence="1">
    <location>
        <begin position="86"/>
        <end position="102"/>
    </location>
</feature>
<keyword evidence="3" id="KW-1185">Reference proteome</keyword>
<dbReference type="HOGENOM" id="CLU_2272682_0_0_6"/>
<organism evidence="2 3">
    <name type="scientific">Cronobacter sakazakii (strain ATCC BAA-894)</name>
    <name type="common">Enterobacter sakazakii</name>
    <dbReference type="NCBI Taxonomy" id="290339"/>
    <lineage>
        <taxon>Bacteria</taxon>
        <taxon>Pseudomonadati</taxon>
        <taxon>Pseudomonadota</taxon>
        <taxon>Gammaproteobacteria</taxon>
        <taxon>Enterobacterales</taxon>
        <taxon>Enterobacteriaceae</taxon>
        <taxon>Cronobacter</taxon>
    </lineage>
</organism>
<dbReference type="EMBL" id="CP000783">
    <property type="protein sequence ID" value="ABU75654.1"/>
    <property type="molecule type" value="Genomic_DNA"/>
</dbReference>